<dbReference type="EMBL" id="SRSC01000003">
    <property type="protein sequence ID" value="TGU71462.1"/>
    <property type="molecule type" value="Genomic_DNA"/>
</dbReference>
<dbReference type="PANTHER" id="PTHR24422:SF10">
    <property type="entry name" value="CHEMOTAXIS PROTEIN METHYLTRANSFERASE 2"/>
    <property type="match status" value="1"/>
</dbReference>
<keyword evidence="3" id="KW-1185">Reference proteome</keyword>
<dbReference type="PRINTS" id="PR00996">
    <property type="entry name" value="CHERMTFRASE"/>
</dbReference>
<proteinExistence type="predicted"/>
<dbReference type="GO" id="GO:0008757">
    <property type="term" value="F:S-adenosylmethionine-dependent methyltransferase activity"/>
    <property type="evidence" value="ECO:0007669"/>
    <property type="project" value="InterPro"/>
</dbReference>
<dbReference type="SMART" id="SM00138">
    <property type="entry name" value="MeTrc"/>
    <property type="match status" value="1"/>
</dbReference>
<dbReference type="InterPro" id="IPR022642">
    <property type="entry name" value="CheR_C"/>
</dbReference>
<evidence type="ECO:0000313" key="2">
    <source>
        <dbReference type="EMBL" id="TGU71462.1"/>
    </source>
</evidence>
<sequence length="204" mass="23399">MAFTFFMRDQPTLEHAADHMIPYASGRSRIKIWDAGCALGQETYTVAMIFAEKMNSFGFKNLRIDATDYDSANHFGDIVTAATYPYEELQRTPVNLFNKYFEPADEAGRYRVVPLLRDRVNFQYHDLLSLKAPGGDYCLVVCKNVLLHFQYRERIEVFRMFYEALAPGGYLATENTQKLPPEVSHLFEQVVPDAQLFKKIGGES</sequence>
<evidence type="ECO:0000313" key="3">
    <source>
        <dbReference type="Proteomes" id="UP000306416"/>
    </source>
</evidence>
<dbReference type="InterPro" id="IPR000780">
    <property type="entry name" value="CheR_MeTrfase"/>
</dbReference>
<organism evidence="2 3">
    <name type="scientific">Geomonas terrae</name>
    <dbReference type="NCBI Taxonomy" id="2562681"/>
    <lineage>
        <taxon>Bacteria</taxon>
        <taxon>Pseudomonadati</taxon>
        <taxon>Thermodesulfobacteriota</taxon>
        <taxon>Desulfuromonadia</taxon>
        <taxon>Geobacterales</taxon>
        <taxon>Geobacteraceae</taxon>
        <taxon>Geomonas</taxon>
    </lineage>
</organism>
<gene>
    <name evidence="2" type="ORF">E4633_14165</name>
</gene>
<accession>A0A4V3NZF0</accession>
<dbReference type="Proteomes" id="UP000306416">
    <property type="component" value="Unassembled WGS sequence"/>
</dbReference>
<dbReference type="SUPFAM" id="SSF53335">
    <property type="entry name" value="S-adenosyl-L-methionine-dependent methyltransferases"/>
    <property type="match status" value="1"/>
</dbReference>
<dbReference type="Pfam" id="PF01739">
    <property type="entry name" value="CheR"/>
    <property type="match status" value="1"/>
</dbReference>
<evidence type="ECO:0000259" key="1">
    <source>
        <dbReference type="PROSITE" id="PS50123"/>
    </source>
</evidence>
<dbReference type="PANTHER" id="PTHR24422">
    <property type="entry name" value="CHEMOTAXIS PROTEIN METHYLTRANSFERASE"/>
    <property type="match status" value="1"/>
</dbReference>
<reference evidence="2 3" key="1">
    <citation type="submission" date="2019-04" db="EMBL/GenBank/DDBJ databases">
        <title>Geobacter oryzae sp. nov., ferric-reducing bacteria isolated from paddy soil.</title>
        <authorList>
            <person name="Xu Z."/>
            <person name="Masuda Y."/>
            <person name="Itoh H."/>
            <person name="Senoo K."/>
        </authorList>
    </citation>
    <scope>NUCLEOTIDE SEQUENCE [LARGE SCALE GENOMIC DNA]</scope>
    <source>
        <strain evidence="2 3">Red111</strain>
    </source>
</reference>
<feature type="domain" description="CheR-type methyltransferase" evidence="1">
    <location>
        <begin position="1"/>
        <end position="204"/>
    </location>
</feature>
<protein>
    <submittedName>
        <fullName evidence="2">Chemotaxis protein CheR</fullName>
    </submittedName>
</protein>
<dbReference type="InterPro" id="IPR029063">
    <property type="entry name" value="SAM-dependent_MTases_sf"/>
</dbReference>
<dbReference type="AlphaFoldDB" id="A0A4V3NZF0"/>
<name>A0A4V3NZF0_9BACT</name>
<dbReference type="PROSITE" id="PS50123">
    <property type="entry name" value="CHER"/>
    <property type="match status" value="1"/>
</dbReference>
<dbReference type="Gene3D" id="3.40.50.150">
    <property type="entry name" value="Vaccinia Virus protein VP39"/>
    <property type="match status" value="1"/>
</dbReference>
<dbReference type="RefSeq" id="WP_135871083.1">
    <property type="nucleotide sequence ID" value="NZ_SRSC01000003.1"/>
</dbReference>
<dbReference type="InterPro" id="IPR050903">
    <property type="entry name" value="Bact_Chemotaxis_MeTrfase"/>
</dbReference>
<comment type="caution">
    <text evidence="2">The sequence shown here is derived from an EMBL/GenBank/DDBJ whole genome shotgun (WGS) entry which is preliminary data.</text>
</comment>